<dbReference type="EMBL" id="BMZE01000001">
    <property type="protein sequence ID" value="GHA12446.1"/>
    <property type="molecule type" value="Genomic_DNA"/>
</dbReference>
<reference evidence="1" key="1">
    <citation type="journal article" date="2014" name="Int. J. Syst. Evol. Microbiol.">
        <title>Complete genome sequence of Corynebacterium casei LMG S-19264T (=DSM 44701T), isolated from a smear-ripened cheese.</title>
        <authorList>
            <consortium name="US DOE Joint Genome Institute (JGI-PGF)"/>
            <person name="Walter F."/>
            <person name="Albersmeier A."/>
            <person name="Kalinowski J."/>
            <person name="Ruckert C."/>
        </authorList>
    </citation>
    <scope>NUCLEOTIDE SEQUENCE</scope>
    <source>
        <strain evidence="1">KCTC 32437</strain>
    </source>
</reference>
<evidence type="ECO:0000313" key="2">
    <source>
        <dbReference type="Proteomes" id="UP000646579"/>
    </source>
</evidence>
<sequence length="176" mass="18623">MKLTWFGGTTLRLHIGGEVIVTDADGAEHGIERTELLGAADRELPLKAPRSLAVANLKNWRPARRGSALEDDTAPDVQLFDAGGAILIDAPGEKTLLIVTGDVEAPGRWILDAVVVLFGDGEALMRRGRGLLGTLPPKVLVLAGEAGDVEAAFADLRELLEDTALLAMEKGLALEI</sequence>
<comment type="caution">
    <text evidence="1">The sequence shown here is derived from an EMBL/GenBank/DDBJ whole genome shotgun (WGS) entry which is preliminary data.</text>
</comment>
<dbReference type="AlphaFoldDB" id="A0A918RUF6"/>
<evidence type="ECO:0000313" key="1">
    <source>
        <dbReference type="EMBL" id="GHA12446.1"/>
    </source>
</evidence>
<proteinExistence type="predicted"/>
<protein>
    <submittedName>
        <fullName evidence="1">Uncharacterized protein</fullName>
    </submittedName>
</protein>
<organism evidence="1 2">
    <name type="scientific">Devosia pacifica</name>
    <dbReference type="NCBI Taxonomy" id="1335967"/>
    <lineage>
        <taxon>Bacteria</taxon>
        <taxon>Pseudomonadati</taxon>
        <taxon>Pseudomonadota</taxon>
        <taxon>Alphaproteobacteria</taxon>
        <taxon>Hyphomicrobiales</taxon>
        <taxon>Devosiaceae</taxon>
        <taxon>Devosia</taxon>
    </lineage>
</organism>
<name>A0A918RUF6_9HYPH</name>
<reference evidence="1" key="2">
    <citation type="submission" date="2020-09" db="EMBL/GenBank/DDBJ databases">
        <authorList>
            <person name="Sun Q."/>
            <person name="Kim S."/>
        </authorList>
    </citation>
    <scope>NUCLEOTIDE SEQUENCE</scope>
    <source>
        <strain evidence="1">KCTC 32437</strain>
    </source>
</reference>
<accession>A0A918RUF6</accession>
<keyword evidence="2" id="KW-1185">Reference proteome</keyword>
<gene>
    <name evidence="1" type="ORF">GCM10007989_03620</name>
</gene>
<dbReference type="RefSeq" id="WP_189422827.1">
    <property type="nucleotide sequence ID" value="NZ_BMZE01000001.1"/>
</dbReference>
<dbReference type="Proteomes" id="UP000646579">
    <property type="component" value="Unassembled WGS sequence"/>
</dbReference>